<feature type="transmembrane region" description="Helical" evidence="1">
    <location>
        <begin position="149"/>
        <end position="165"/>
    </location>
</feature>
<keyword evidence="1" id="KW-0472">Membrane</keyword>
<keyword evidence="1" id="KW-1133">Transmembrane helix</keyword>
<dbReference type="Proteomes" id="UP000184603">
    <property type="component" value="Unassembled WGS sequence"/>
</dbReference>
<feature type="transmembrane region" description="Helical" evidence="1">
    <location>
        <begin position="120"/>
        <end position="143"/>
    </location>
</feature>
<protein>
    <submittedName>
        <fullName evidence="2">Uncharacterized protein</fullName>
    </submittedName>
</protein>
<feature type="transmembrane region" description="Helical" evidence="1">
    <location>
        <begin position="15"/>
        <end position="35"/>
    </location>
</feature>
<sequence length="180" mass="19684">MVPNSCKNTSQYHSMFGRVLVGILVCLMMVGFSNIGMTQDSADSLLAISGINQQEPDGKNANLKESFVDNPIEKADELTHIFNMTQERYKLYECILLAGFALISLIIIMRSLCNKENCSAAYMVNASGLIFIIFGTLFLVLLADVDEQLNAGVGILGAVAGYLFGTMRKGEPERRGVESE</sequence>
<dbReference type="AlphaFoldDB" id="A0A1M7YMT8"/>
<evidence type="ECO:0000256" key="1">
    <source>
        <dbReference type="SAM" id="Phobius"/>
    </source>
</evidence>
<dbReference type="RefSeq" id="WP_073617382.1">
    <property type="nucleotide sequence ID" value="NZ_FRFE01000094.1"/>
</dbReference>
<keyword evidence="1" id="KW-0812">Transmembrane</keyword>
<dbReference type="STRING" id="1121416.SAMN02745220_05363"/>
<accession>A0A1M7YMT8</accession>
<evidence type="ECO:0000313" key="2">
    <source>
        <dbReference type="EMBL" id="SHO53920.1"/>
    </source>
</evidence>
<dbReference type="EMBL" id="FRFE01000094">
    <property type="protein sequence ID" value="SHO53920.1"/>
    <property type="molecule type" value="Genomic_DNA"/>
</dbReference>
<reference evidence="2 3" key="1">
    <citation type="submission" date="2016-12" db="EMBL/GenBank/DDBJ databases">
        <authorList>
            <person name="Song W.-J."/>
            <person name="Kurnit D.M."/>
        </authorList>
    </citation>
    <scope>NUCLEOTIDE SEQUENCE [LARGE SCALE GENOMIC DNA]</scope>
    <source>
        <strain evidence="2 3">DSM 18488</strain>
    </source>
</reference>
<name>A0A1M7YMT8_9BACT</name>
<evidence type="ECO:0000313" key="3">
    <source>
        <dbReference type="Proteomes" id="UP000184603"/>
    </source>
</evidence>
<gene>
    <name evidence="2" type="ORF">SAMN02745220_05363</name>
</gene>
<keyword evidence="3" id="KW-1185">Reference proteome</keyword>
<organism evidence="2 3">
    <name type="scientific">Desulfopila aestuarii DSM 18488</name>
    <dbReference type="NCBI Taxonomy" id="1121416"/>
    <lineage>
        <taxon>Bacteria</taxon>
        <taxon>Pseudomonadati</taxon>
        <taxon>Thermodesulfobacteriota</taxon>
        <taxon>Desulfobulbia</taxon>
        <taxon>Desulfobulbales</taxon>
        <taxon>Desulfocapsaceae</taxon>
        <taxon>Desulfopila</taxon>
    </lineage>
</organism>
<feature type="transmembrane region" description="Helical" evidence="1">
    <location>
        <begin position="89"/>
        <end position="108"/>
    </location>
</feature>
<proteinExistence type="predicted"/>
<dbReference type="OrthoDB" id="8546595at2"/>